<dbReference type="GO" id="GO:0003677">
    <property type="term" value="F:DNA binding"/>
    <property type="evidence" value="ECO:0007669"/>
    <property type="project" value="InterPro"/>
</dbReference>
<dbReference type="InterPro" id="IPR001387">
    <property type="entry name" value="Cro/C1-type_HTH"/>
</dbReference>
<dbReference type="InterPro" id="IPR010982">
    <property type="entry name" value="Lambda_DNA-bd_dom_sf"/>
</dbReference>
<dbReference type="Pfam" id="PF13744">
    <property type="entry name" value="HTH_37"/>
    <property type="match status" value="1"/>
</dbReference>
<feature type="compositionally biased region" description="Basic and acidic residues" evidence="1">
    <location>
        <begin position="1"/>
        <end position="21"/>
    </location>
</feature>
<comment type="caution">
    <text evidence="3">The sequence shown here is derived from an EMBL/GenBank/DDBJ whole genome shotgun (WGS) entry which is preliminary data.</text>
</comment>
<evidence type="ECO:0000313" key="3">
    <source>
        <dbReference type="EMBL" id="NEZ60678.1"/>
    </source>
</evidence>
<dbReference type="PROSITE" id="PS50943">
    <property type="entry name" value="HTH_CROC1"/>
    <property type="match status" value="1"/>
</dbReference>
<evidence type="ECO:0000313" key="4">
    <source>
        <dbReference type="Proteomes" id="UP000481033"/>
    </source>
</evidence>
<feature type="domain" description="HTH cro/C1-type" evidence="2">
    <location>
        <begin position="36"/>
        <end position="90"/>
    </location>
</feature>
<keyword evidence="4" id="KW-1185">Reference proteome</keyword>
<accession>A0A6M0RWP8</accession>
<sequence>MRDENDGSIPEDRSRLAREGHNNVALDPRAELGHQLRQILIKKRLKQRELATLLAIQQPEVSHLFNGHFTRFTIDKLIQLFYRLGWVVEFQIHPREID</sequence>
<dbReference type="RefSeq" id="WP_163703062.1">
    <property type="nucleotide sequence ID" value="NZ_QXHD01000004.1"/>
</dbReference>
<dbReference type="SUPFAM" id="SSF47413">
    <property type="entry name" value="lambda repressor-like DNA-binding domains"/>
    <property type="match status" value="1"/>
</dbReference>
<feature type="region of interest" description="Disordered" evidence="1">
    <location>
        <begin position="1"/>
        <end position="22"/>
    </location>
</feature>
<dbReference type="InterPro" id="IPR039554">
    <property type="entry name" value="HigA2-like_HTH"/>
</dbReference>
<reference evidence="3 4" key="1">
    <citation type="journal article" date="2020" name="Microb. Ecol.">
        <title>Ecogenomics of the Marine Benthic Filamentous Cyanobacterium Adonisia.</title>
        <authorList>
            <person name="Walter J.M."/>
            <person name="Coutinho F.H."/>
            <person name="Leomil L."/>
            <person name="Hargreaves P.I."/>
            <person name="Campeao M.E."/>
            <person name="Vieira V.V."/>
            <person name="Silva B.S."/>
            <person name="Fistarol G.O."/>
            <person name="Salomon P.S."/>
            <person name="Sawabe T."/>
            <person name="Mino S."/>
            <person name="Hosokawa M."/>
            <person name="Miyashita H."/>
            <person name="Maruyama F."/>
            <person name="van Verk M.C."/>
            <person name="Dutilh B.E."/>
            <person name="Thompson C.C."/>
            <person name="Thompson F.L."/>
        </authorList>
    </citation>
    <scope>NUCLEOTIDE SEQUENCE [LARGE SCALE GENOMIC DNA]</scope>
    <source>
        <strain evidence="3 4">CCMR0081</strain>
    </source>
</reference>
<evidence type="ECO:0000259" key="2">
    <source>
        <dbReference type="PROSITE" id="PS50943"/>
    </source>
</evidence>
<name>A0A6M0RWP8_9CYAN</name>
<dbReference type="Proteomes" id="UP000481033">
    <property type="component" value="Unassembled WGS sequence"/>
</dbReference>
<dbReference type="EMBL" id="QXHD01000004">
    <property type="protein sequence ID" value="NEZ60678.1"/>
    <property type="molecule type" value="Genomic_DNA"/>
</dbReference>
<proteinExistence type="predicted"/>
<protein>
    <submittedName>
        <fullName evidence="3">XRE family transcriptional regulator</fullName>
    </submittedName>
</protein>
<gene>
    <name evidence="3" type="ORF">DXZ20_34575</name>
</gene>
<dbReference type="CDD" id="cd00093">
    <property type="entry name" value="HTH_XRE"/>
    <property type="match status" value="1"/>
</dbReference>
<dbReference type="AlphaFoldDB" id="A0A6M0RWP8"/>
<evidence type="ECO:0000256" key="1">
    <source>
        <dbReference type="SAM" id="MobiDB-lite"/>
    </source>
</evidence>
<organism evidence="3 4">
    <name type="scientific">Adonisia turfae CCMR0081</name>
    <dbReference type="NCBI Taxonomy" id="2292702"/>
    <lineage>
        <taxon>Bacteria</taxon>
        <taxon>Bacillati</taxon>
        <taxon>Cyanobacteriota</taxon>
        <taxon>Adonisia</taxon>
        <taxon>Adonisia turfae</taxon>
    </lineage>
</organism>
<dbReference type="Gene3D" id="1.10.260.40">
    <property type="entry name" value="lambda repressor-like DNA-binding domains"/>
    <property type="match status" value="1"/>
</dbReference>